<feature type="region of interest" description="Disordered" evidence="1">
    <location>
        <begin position="187"/>
        <end position="217"/>
    </location>
</feature>
<dbReference type="RefSeq" id="WP_382403312.1">
    <property type="nucleotide sequence ID" value="NZ_JBHTLY010000016.1"/>
</dbReference>
<sequence length="270" mass="28293">MFKKKRNALLEEMRKIAEDETVRVLESAGLISQRLHVIGVSGVHSKYVAKPAEDRAARALAEAAKAAAEEALEAVEAAGVARKESLSGCRSNSANDTRTGSLRDSLSGRLDRGRVVIFDGDGDMRADHEVNGPFCRCDSENPHALLGSKSFADAADGVVEVVLRLNVGVTAVVDANGHVSSPVVAESEAATSDAPAMTVQEGGSSDAAPGVEGVSPASSAPRFVVLGELVYDREANKAVSCTNSSAAQSVAAELNAHHGNHNRFYWEDAK</sequence>
<organism evidence="2 3">
    <name type="scientific">Leucobacter albus</name>
    <dbReference type="NCBI Taxonomy" id="272210"/>
    <lineage>
        <taxon>Bacteria</taxon>
        <taxon>Bacillati</taxon>
        <taxon>Actinomycetota</taxon>
        <taxon>Actinomycetes</taxon>
        <taxon>Micrococcales</taxon>
        <taxon>Microbacteriaceae</taxon>
        <taxon>Leucobacter</taxon>
    </lineage>
</organism>
<dbReference type="Proteomes" id="UP001597181">
    <property type="component" value="Unassembled WGS sequence"/>
</dbReference>
<gene>
    <name evidence="2" type="ORF">ACFQ3U_16395</name>
</gene>
<evidence type="ECO:0000313" key="2">
    <source>
        <dbReference type="EMBL" id="MFD1203473.1"/>
    </source>
</evidence>
<name>A0ABW3TSK2_9MICO</name>
<reference evidence="3" key="1">
    <citation type="journal article" date="2019" name="Int. J. Syst. Evol. Microbiol.">
        <title>The Global Catalogue of Microorganisms (GCM) 10K type strain sequencing project: providing services to taxonomists for standard genome sequencing and annotation.</title>
        <authorList>
            <consortium name="The Broad Institute Genomics Platform"/>
            <consortium name="The Broad Institute Genome Sequencing Center for Infectious Disease"/>
            <person name="Wu L."/>
            <person name="Ma J."/>
        </authorList>
    </citation>
    <scope>NUCLEOTIDE SEQUENCE [LARGE SCALE GENOMIC DNA]</scope>
    <source>
        <strain evidence="3">CCUG 50213</strain>
    </source>
</reference>
<dbReference type="EMBL" id="JBHTLY010000016">
    <property type="protein sequence ID" value="MFD1203473.1"/>
    <property type="molecule type" value="Genomic_DNA"/>
</dbReference>
<evidence type="ECO:0000256" key="1">
    <source>
        <dbReference type="SAM" id="MobiDB-lite"/>
    </source>
</evidence>
<keyword evidence="3" id="KW-1185">Reference proteome</keyword>
<protein>
    <submittedName>
        <fullName evidence="2">Uncharacterized protein</fullName>
    </submittedName>
</protein>
<feature type="compositionally biased region" description="Polar residues" evidence="1">
    <location>
        <begin position="88"/>
        <end position="104"/>
    </location>
</feature>
<accession>A0ABW3TSK2</accession>
<comment type="caution">
    <text evidence="2">The sequence shown here is derived from an EMBL/GenBank/DDBJ whole genome shotgun (WGS) entry which is preliminary data.</text>
</comment>
<proteinExistence type="predicted"/>
<evidence type="ECO:0000313" key="3">
    <source>
        <dbReference type="Proteomes" id="UP001597181"/>
    </source>
</evidence>
<feature type="region of interest" description="Disordered" evidence="1">
    <location>
        <begin position="86"/>
        <end position="105"/>
    </location>
</feature>